<evidence type="ECO:0000313" key="3">
    <source>
        <dbReference type="Proteomes" id="UP000403266"/>
    </source>
</evidence>
<comment type="caution">
    <text evidence="2">The sequence shown here is derived from an EMBL/GenBank/DDBJ whole genome shotgun (WGS) entry which is preliminary data.</text>
</comment>
<dbReference type="Proteomes" id="UP000403266">
    <property type="component" value="Unassembled WGS sequence"/>
</dbReference>
<accession>A0A5N7N0B8</accession>
<dbReference type="CDD" id="cd02440">
    <property type="entry name" value="AdoMet_MTases"/>
    <property type="match status" value="1"/>
</dbReference>
<dbReference type="Gene3D" id="3.40.50.150">
    <property type="entry name" value="Vaccinia Virus protein VP39"/>
    <property type="match status" value="1"/>
</dbReference>
<dbReference type="SUPFAM" id="SSF53335">
    <property type="entry name" value="S-adenosyl-L-methionine-dependent methyltransferases"/>
    <property type="match status" value="1"/>
</dbReference>
<name>A0A5N7N0B8_9HYPH</name>
<keyword evidence="3" id="KW-1185">Reference proteome</keyword>
<dbReference type="RefSeq" id="WP_152718595.1">
    <property type="nucleotide sequence ID" value="NZ_VOSJ01000745.1"/>
</dbReference>
<evidence type="ECO:0000313" key="2">
    <source>
        <dbReference type="EMBL" id="MPR31444.1"/>
    </source>
</evidence>
<dbReference type="InterPro" id="IPR029063">
    <property type="entry name" value="SAM-dependent_MTases_sf"/>
</dbReference>
<dbReference type="OrthoDB" id="9800454at2"/>
<proteinExistence type="predicted"/>
<reference evidence="2 3" key="1">
    <citation type="journal article" date="2019" name="Syst. Appl. Microbiol.">
        <title>Microvirga tunisiensis sp. nov., a root nodule symbiotic bacterium isolated from Lupinus micranthus and L. luteus grown in Northern Tunisia.</title>
        <authorList>
            <person name="Msaddak A."/>
            <person name="Rejili M."/>
            <person name="Duran D."/>
            <person name="Mars M."/>
            <person name="Palacios J.M."/>
            <person name="Ruiz-Argueso T."/>
            <person name="Rey L."/>
            <person name="Imperial J."/>
        </authorList>
    </citation>
    <scope>NUCLEOTIDE SEQUENCE [LARGE SCALE GENOMIC DNA]</scope>
    <source>
        <strain evidence="2 3">Lmie10</strain>
    </source>
</reference>
<gene>
    <name evidence="2" type="ORF">FS320_42960</name>
</gene>
<dbReference type="AlphaFoldDB" id="A0A5N7N0B8"/>
<protein>
    <submittedName>
        <fullName evidence="2">Class I SAM-dependent methyltransferase</fullName>
    </submittedName>
</protein>
<keyword evidence="2" id="KW-0808">Transferase</keyword>
<dbReference type="Pfam" id="PF08242">
    <property type="entry name" value="Methyltransf_12"/>
    <property type="match status" value="1"/>
</dbReference>
<organism evidence="2 3">
    <name type="scientific">Microvirga tunisiensis</name>
    <dbReference type="NCBI Taxonomy" id="2108360"/>
    <lineage>
        <taxon>Bacteria</taxon>
        <taxon>Pseudomonadati</taxon>
        <taxon>Pseudomonadota</taxon>
        <taxon>Alphaproteobacteria</taxon>
        <taxon>Hyphomicrobiales</taxon>
        <taxon>Methylobacteriaceae</taxon>
        <taxon>Microvirga</taxon>
    </lineage>
</organism>
<keyword evidence="2" id="KW-0489">Methyltransferase</keyword>
<dbReference type="GO" id="GO:0008168">
    <property type="term" value="F:methyltransferase activity"/>
    <property type="evidence" value="ECO:0007669"/>
    <property type="project" value="UniProtKB-KW"/>
</dbReference>
<dbReference type="InterPro" id="IPR013217">
    <property type="entry name" value="Methyltransf_12"/>
</dbReference>
<dbReference type="GO" id="GO:0032259">
    <property type="term" value="P:methylation"/>
    <property type="evidence" value="ECO:0007669"/>
    <property type="project" value="UniProtKB-KW"/>
</dbReference>
<evidence type="ECO:0000259" key="1">
    <source>
        <dbReference type="Pfam" id="PF08242"/>
    </source>
</evidence>
<dbReference type="EMBL" id="VOSK01000695">
    <property type="protein sequence ID" value="MPR31444.1"/>
    <property type="molecule type" value="Genomic_DNA"/>
</dbReference>
<sequence length="196" mass="22294">MTRSSPAELDDVYWQIAQYYTQKLRRYGPTPLGVDWSCVPTQALRFRKLLALCNFDVPFSLNDVGCGYGALLDYLALYHPQSSIDYLGIDLSSAMVRRANKRWAGDLIRFHHGRESPRRADYSIASGIFNVMLDQPIPVWERLIETTLSHLSSTSSKGFAVNFVHLPNPGERAKAGLYCANPMQWIDFCEKSLRGW</sequence>
<feature type="domain" description="Methyltransferase type 12" evidence="1">
    <location>
        <begin position="63"/>
        <end position="141"/>
    </location>
</feature>